<dbReference type="EMBL" id="FQZR01000012">
    <property type="protein sequence ID" value="SHJ73888.1"/>
    <property type="molecule type" value="Genomic_DNA"/>
</dbReference>
<proteinExistence type="predicted"/>
<evidence type="ECO:0000313" key="2">
    <source>
        <dbReference type="Proteomes" id="UP000184001"/>
    </source>
</evidence>
<organism evidence="1 2">
    <name type="scientific">Halodesulfovibrio aestuarii</name>
    <dbReference type="NCBI Taxonomy" id="126333"/>
    <lineage>
        <taxon>Bacteria</taxon>
        <taxon>Pseudomonadati</taxon>
        <taxon>Thermodesulfobacteriota</taxon>
        <taxon>Desulfovibrionia</taxon>
        <taxon>Desulfovibrionales</taxon>
        <taxon>Desulfovibrionaceae</taxon>
        <taxon>Halodesulfovibrio</taxon>
    </lineage>
</organism>
<gene>
    <name evidence="1" type="ORF">SAMN05660830_03121</name>
</gene>
<dbReference type="AlphaFoldDB" id="A0A8G2CC80"/>
<dbReference type="Proteomes" id="UP000184001">
    <property type="component" value="Unassembled WGS sequence"/>
</dbReference>
<dbReference type="RefSeq" id="WP_019999229.1">
    <property type="nucleotide sequence ID" value="NZ_CP192219.1"/>
</dbReference>
<name>A0A8G2CC80_9BACT</name>
<sequence length="92" mass="10564">MNKVDWERPLNEDEKEFKAMVTDHLPAIVCRTEIAKLTGGWLTLNTIKKDDSNGTGPRKRFTSGRKVLYRRDDLIEYGIRRFGLVEIKGIAA</sequence>
<protein>
    <submittedName>
        <fullName evidence="1">Uncharacterized protein</fullName>
    </submittedName>
</protein>
<accession>A0A8G2CC80</accession>
<evidence type="ECO:0000313" key="1">
    <source>
        <dbReference type="EMBL" id="SHJ73888.1"/>
    </source>
</evidence>
<reference evidence="1 2" key="1">
    <citation type="submission" date="2016-11" db="EMBL/GenBank/DDBJ databases">
        <authorList>
            <person name="Varghese N."/>
            <person name="Submissions S."/>
        </authorList>
    </citation>
    <scope>NUCLEOTIDE SEQUENCE [LARGE SCALE GENOMIC DNA]</scope>
    <source>
        <strain evidence="1 2">DSM 17919</strain>
    </source>
</reference>
<comment type="caution">
    <text evidence="1">The sequence shown here is derived from an EMBL/GenBank/DDBJ whole genome shotgun (WGS) entry which is preliminary data.</text>
</comment>